<dbReference type="EMBL" id="AP018493">
    <property type="protein sequence ID" value="BBC61738.1"/>
    <property type="molecule type" value="Genomic_DNA"/>
</dbReference>
<sequence length="357" mass="41315">MKKYSMLLVILLTWLFFPVENQASELNFSVSPQTSKYQVDEKEHYFDLLLKPNQEELLTVQLTNDTDREVSLSVQVNNTTTNDNGVVEYGKTKIKTDDSLKYQLKDYVNAPKEVHLKPHSKMNYQLKVHMPDQSYSGVIAGGLTFSEKENNSSAQDSTNSNGLAIKNKYAYVVALLMRQTKENGEPNLHLTQARSNQVNARNVIQAHLQNSAPVYLNQLACRTTVIKKASHRTLYTNLQEDMQMAPNTHFNLTIPLNGDELQPGKYIIKVDAYGKKDPKGNYLLKNNKTKEETHYRYHWKLKKEFTIANNEAKKLNKTDVTIKKNFSWLYTLIGLFILLIVLFLFWLFIWKKRKNKK</sequence>
<keyword evidence="1" id="KW-0472">Membrane</keyword>
<dbReference type="Pfam" id="PF06030">
    <property type="entry name" value="WxLIP_PGBD"/>
    <property type="match status" value="1"/>
</dbReference>
<evidence type="ECO:0000313" key="5">
    <source>
        <dbReference type="Proteomes" id="UP000269226"/>
    </source>
</evidence>
<evidence type="ECO:0000259" key="3">
    <source>
        <dbReference type="Pfam" id="PF11797"/>
    </source>
</evidence>
<organism evidence="4 5">
    <name type="scientific">Melissococcus plutonius</name>
    <dbReference type="NCBI Taxonomy" id="33970"/>
    <lineage>
        <taxon>Bacteria</taxon>
        <taxon>Bacillati</taxon>
        <taxon>Bacillota</taxon>
        <taxon>Bacilli</taxon>
        <taxon>Lactobacillales</taxon>
        <taxon>Enterococcaceae</taxon>
        <taxon>Melissococcus</taxon>
    </lineage>
</organism>
<keyword evidence="1" id="KW-0812">Transmembrane</keyword>
<evidence type="ECO:0000313" key="4">
    <source>
        <dbReference type="EMBL" id="BBC61738.1"/>
    </source>
</evidence>
<feature type="transmembrane region" description="Helical" evidence="1">
    <location>
        <begin position="328"/>
        <end position="350"/>
    </location>
</feature>
<gene>
    <name evidence="4" type="ORF">DAT561_p1035</name>
</gene>
<dbReference type="InterPro" id="IPR010317">
    <property type="entry name" value="WxLIP_PGBD"/>
</dbReference>
<keyword evidence="1" id="KW-1133">Transmembrane helix</keyword>
<dbReference type="InterPro" id="IPR021759">
    <property type="entry name" value="WxLIP_HBD"/>
</dbReference>
<dbReference type="AlphaFoldDB" id="A0A2Z5Y4N2"/>
<reference evidence="4 5" key="1">
    <citation type="submission" date="2018-01" db="EMBL/GenBank/DDBJ databases">
        <title>Whole genome sequence of Melissococcus plutonius DAT561.</title>
        <authorList>
            <person name="Okumura K."/>
            <person name="Takamatsu D."/>
            <person name="Okura M."/>
        </authorList>
    </citation>
    <scope>NUCLEOTIDE SEQUENCE [LARGE SCALE GENOMIC DNA]</scope>
    <source>
        <strain evidence="4 5">DAT561</strain>
        <plasmid evidence="5">pmp1 dat561 dna</plasmid>
    </source>
</reference>
<evidence type="ECO:0000256" key="1">
    <source>
        <dbReference type="SAM" id="Phobius"/>
    </source>
</evidence>
<keyword evidence="4" id="KW-0614">Plasmid</keyword>
<dbReference type="GeneID" id="39499559"/>
<proteinExistence type="predicted"/>
<geneLocation type="plasmid" evidence="5">
    <name>pmp1 dat561 dna</name>
</geneLocation>
<dbReference type="RefSeq" id="WP_014868611.1">
    <property type="nucleotide sequence ID" value="NZ_AP018493.1"/>
</dbReference>
<feature type="domain" description="WxL Interacting Protein host binding" evidence="3">
    <location>
        <begin position="161"/>
        <end position="317"/>
    </location>
</feature>
<accession>A0A2Z5Y4N2</accession>
<protein>
    <submittedName>
        <fullName evidence="4">Cell surface protein</fullName>
    </submittedName>
</protein>
<dbReference type="Proteomes" id="UP000269226">
    <property type="component" value="Plasmid pMP1"/>
</dbReference>
<evidence type="ECO:0000259" key="2">
    <source>
        <dbReference type="Pfam" id="PF06030"/>
    </source>
</evidence>
<dbReference type="Pfam" id="PF11797">
    <property type="entry name" value="WxLIP_HBD"/>
    <property type="match status" value="1"/>
</dbReference>
<name>A0A2Z5Y4N2_9ENTE</name>
<feature type="domain" description="WxL Interacting Protein peptidoglycan binding" evidence="2">
    <location>
        <begin position="28"/>
        <end position="147"/>
    </location>
</feature>